<accession>A0A2S1PG76</accession>
<protein>
    <submittedName>
        <fullName evidence="1">Uncharacterized protein</fullName>
    </submittedName>
</protein>
<dbReference type="EMBL" id="MH179477">
    <property type="protein sequence ID" value="AWH15567.1"/>
    <property type="molecule type" value="Genomic_DNA"/>
</dbReference>
<reference evidence="1 2" key="1">
    <citation type="submission" date="2018-04" db="EMBL/GenBank/DDBJ databases">
        <title>Complete genome sequences of new Aeromonas and Pseudomonas phages promising in phage therapy dedicated to aquaculture.</title>
        <authorList>
            <person name="Kolsut J."/>
            <person name="Wojcik E."/>
            <person name="Wojtasik A."/>
            <person name="Dastych J."/>
        </authorList>
    </citation>
    <scope>NUCLEOTIDE SEQUENCE [LARGE SCALE GENOMIC DNA]</scope>
</reference>
<dbReference type="GeneID" id="65113408"/>
<evidence type="ECO:0000313" key="1">
    <source>
        <dbReference type="EMBL" id="AWH15567.1"/>
    </source>
</evidence>
<keyword evidence="2" id="KW-1185">Reference proteome</keyword>
<evidence type="ECO:0000313" key="2">
    <source>
        <dbReference type="Proteomes" id="UP000246994"/>
    </source>
</evidence>
<dbReference type="RefSeq" id="YP_010095771.1">
    <property type="nucleotide sequence ID" value="NC_055747.1"/>
</dbReference>
<dbReference type="Proteomes" id="UP000246994">
    <property type="component" value="Segment"/>
</dbReference>
<name>A0A2S1PG76_9CAUD</name>
<proteinExistence type="predicted"/>
<organism evidence="1 2">
    <name type="scientific">Aeromonas phage 60AhydR15PP</name>
    <dbReference type="NCBI Taxonomy" id="2163979"/>
    <lineage>
        <taxon>Viruses</taxon>
        <taxon>Duplodnaviria</taxon>
        <taxon>Heunggongvirae</taxon>
        <taxon>Uroviricota</taxon>
        <taxon>Caudoviricetes</taxon>
        <taxon>Pantevenvirales</taxon>
        <taxon>Straboviridae</taxon>
        <taxon>Tulanevirus</taxon>
        <taxon>Tulanevirus 60ahydrpp</taxon>
    </lineage>
</organism>
<dbReference type="KEGG" id="vg:65113408"/>
<sequence>MKKENHDIDRYSERLRDIENICWGCGKPWTIRDCSWQKVKGLLHRQPGCPGCGSRSIIHIPGTHK</sequence>